<proteinExistence type="predicted"/>
<evidence type="ECO:0000313" key="2">
    <source>
        <dbReference type="EMBL" id="MBB3147052.1"/>
    </source>
</evidence>
<protein>
    <submittedName>
        <fullName evidence="2">Uncharacterized protein</fullName>
    </submittedName>
</protein>
<sequence length="56" mass="6137">MDSLKGREKENNGKKKGPQNVTAPEALFNVAILENHFHPDLSRVGRVSACLFIAST</sequence>
<evidence type="ECO:0000256" key="1">
    <source>
        <dbReference type="SAM" id="MobiDB-lite"/>
    </source>
</evidence>
<accession>A0A839UDW0</accession>
<gene>
    <name evidence="2" type="ORF">FHS21_003468</name>
</gene>
<name>A0A839UDW0_9HYPH</name>
<dbReference type="Proteomes" id="UP000554520">
    <property type="component" value="Unassembled WGS sequence"/>
</dbReference>
<comment type="caution">
    <text evidence="2">The sequence shown here is derived from an EMBL/GenBank/DDBJ whole genome shotgun (WGS) entry which is preliminary data.</text>
</comment>
<reference evidence="2 3" key="1">
    <citation type="submission" date="2020-08" db="EMBL/GenBank/DDBJ databases">
        <title>Genomic Encyclopedia of Type Strains, Phase III (KMG-III): the genomes of soil and plant-associated and newly described type strains.</title>
        <authorList>
            <person name="Whitman W."/>
        </authorList>
    </citation>
    <scope>NUCLEOTIDE SEQUENCE [LARGE SCALE GENOMIC DNA]</scope>
    <source>
        <strain evidence="2 3">CECT 7015</strain>
    </source>
</reference>
<dbReference type="AlphaFoldDB" id="A0A839UDW0"/>
<feature type="region of interest" description="Disordered" evidence="1">
    <location>
        <begin position="1"/>
        <end position="21"/>
    </location>
</feature>
<dbReference type="EMBL" id="JACHXN010000010">
    <property type="protein sequence ID" value="MBB3147052.1"/>
    <property type="molecule type" value="Genomic_DNA"/>
</dbReference>
<evidence type="ECO:0000313" key="3">
    <source>
        <dbReference type="Proteomes" id="UP000554520"/>
    </source>
</evidence>
<organism evidence="2 3">
    <name type="scientific">Phyllobacterium trifolii</name>
    <dbReference type="NCBI Taxonomy" id="300193"/>
    <lineage>
        <taxon>Bacteria</taxon>
        <taxon>Pseudomonadati</taxon>
        <taxon>Pseudomonadota</taxon>
        <taxon>Alphaproteobacteria</taxon>
        <taxon>Hyphomicrobiales</taxon>
        <taxon>Phyllobacteriaceae</taxon>
        <taxon>Phyllobacterium</taxon>
    </lineage>
</organism>
<keyword evidence="3" id="KW-1185">Reference proteome</keyword>
<feature type="compositionally biased region" description="Basic and acidic residues" evidence="1">
    <location>
        <begin position="1"/>
        <end position="13"/>
    </location>
</feature>